<dbReference type="SUPFAM" id="SSF48452">
    <property type="entry name" value="TPR-like"/>
    <property type="match status" value="1"/>
</dbReference>
<evidence type="ECO:0000256" key="3">
    <source>
        <dbReference type="ARBA" id="ARBA00022927"/>
    </source>
</evidence>
<reference evidence="4 5" key="2">
    <citation type="journal article" date="2008" name="Nature">
        <title>The Phaeodactylum genome reveals the evolutionary history of diatom genomes.</title>
        <authorList>
            <person name="Bowler C."/>
            <person name="Allen A.E."/>
            <person name="Badger J.H."/>
            <person name="Grimwood J."/>
            <person name="Jabbari K."/>
            <person name="Kuo A."/>
            <person name="Maheswari U."/>
            <person name="Martens C."/>
            <person name="Maumus F."/>
            <person name="Otillar R.P."/>
            <person name="Rayko E."/>
            <person name="Salamov A."/>
            <person name="Vandepoele K."/>
            <person name="Beszteri B."/>
            <person name="Gruber A."/>
            <person name="Heijde M."/>
            <person name="Katinka M."/>
            <person name="Mock T."/>
            <person name="Valentin K."/>
            <person name="Verret F."/>
            <person name="Berges J.A."/>
            <person name="Brownlee C."/>
            <person name="Cadoret J.P."/>
            <person name="Chiovitti A."/>
            <person name="Choi C.J."/>
            <person name="Coesel S."/>
            <person name="De Martino A."/>
            <person name="Detter J.C."/>
            <person name="Durkin C."/>
            <person name="Falciatore A."/>
            <person name="Fournet J."/>
            <person name="Haruta M."/>
            <person name="Huysman M.J."/>
            <person name="Jenkins B.D."/>
            <person name="Jiroutova K."/>
            <person name="Jorgensen R.E."/>
            <person name="Joubert Y."/>
            <person name="Kaplan A."/>
            <person name="Kroger N."/>
            <person name="Kroth P.G."/>
            <person name="La Roche J."/>
            <person name="Lindquist E."/>
            <person name="Lommer M."/>
            <person name="Martin-Jezequel V."/>
            <person name="Lopez P.J."/>
            <person name="Lucas S."/>
            <person name="Mangogna M."/>
            <person name="McGinnis K."/>
            <person name="Medlin L.K."/>
            <person name="Montsant A."/>
            <person name="Oudot-Le Secq M.P."/>
            <person name="Napoli C."/>
            <person name="Obornik M."/>
            <person name="Parker M.S."/>
            <person name="Petit J.L."/>
            <person name="Porcel B.M."/>
            <person name="Poulsen N."/>
            <person name="Robison M."/>
            <person name="Rychlewski L."/>
            <person name="Rynearson T.A."/>
            <person name="Schmutz J."/>
            <person name="Shapiro H."/>
            <person name="Siaut M."/>
            <person name="Stanley M."/>
            <person name="Sussman M.R."/>
            <person name="Taylor A.R."/>
            <person name="Vardi A."/>
            <person name="von Dassow P."/>
            <person name="Vyverman W."/>
            <person name="Willis A."/>
            <person name="Wyrwicz L.S."/>
            <person name="Rokhsar D.S."/>
            <person name="Weissenbach J."/>
            <person name="Armbrust E.V."/>
            <person name="Green B.R."/>
            <person name="Van de Peer Y."/>
            <person name="Grigoriev I.V."/>
        </authorList>
    </citation>
    <scope>NUCLEOTIDE SEQUENCE [LARGE SCALE GENOMIC DNA]</scope>
    <source>
        <strain evidence="4 5">CCMP1335</strain>
    </source>
</reference>
<keyword evidence="3" id="KW-0653">Protein transport</keyword>
<dbReference type="InterPro" id="IPR011990">
    <property type="entry name" value="TPR-like_helical_dom_sf"/>
</dbReference>
<dbReference type="GO" id="GO:0006886">
    <property type="term" value="P:intracellular protein transport"/>
    <property type="evidence" value="ECO:0000318"/>
    <property type="project" value="GO_Central"/>
</dbReference>
<protein>
    <submittedName>
        <fullName evidence="4">Uncharacterized protein</fullName>
    </submittedName>
</protein>
<dbReference type="GO" id="GO:0031201">
    <property type="term" value="C:SNARE complex"/>
    <property type="evidence" value="ECO:0000318"/>
    <property type="project" value="GO_Central"/>
</dbReference>
<dbReference type="Pfam" id="PF14938">
    <property type="entry name" value="SNAP"/>
    <property type="match status" value="1"/>
</dbReference>
<dbReference type="Proteomes" id="UP000001449">
    <property type="component" value="Chromosome 1"/>
</dbReference>
<evidence type="ECO:0000256" key="2">
    <source>
        <dbReference type="ARBA" id="ARBA00022448"/>
    </source>
</evidence>
<dbReference type="Gene3D" id="1.25.40.10">
    <property type="entry name" value="Tetratricopeptide repeat domain"/>
    <property type="match status" value="2"/>
</dbReference>
<evidence type="ECO:0000256" key="1">
    <source>
        <dbReference type="ARBA" id="ARBA00010050"/>
    </source>
</evidence>
<proteinExistence type="inferred from homology"/>
<dbReference type="PaxDb" id="35128-Thaps1621"/>
<dbReference type="InterPro" id="IPR000744">
    <property type="entry name" value="NSF_attach"/>
</dbReference>
<keyword evidence="2" id="KW-0813">Transport</keyword>
<dbReference type="EMBL" id="CM000638">
    <property type="protein sequence ID" value="EED96540.1"/>
    <property type="molecule type" value="Genomic_DNA"/>
</dbReference>
<dbReference type="InParanoid" id="B8BRG8"/>
<sequence>MPFTKSQRSVLQAVITKEDEWKHKAQNYLVQVEKLAKKYFSFPDQEARITLLAAEAFRIAGENSLHECAKAYGHAATLYADALKDPKRAADLFTEAGAVAEKIDTDFANEYYRKAVSQHCDSSEYSAAAMLEERMAVNFEKKNDIEASIEENHRASQLHKAAQKQDDADRTLDRAAYLLGKTGRYREAAHAYQSLAIGQTQQNLKKFNVPSIMLRASLLLLHDCLIKSPSDDLEEVKEFVSSTYQLDCRFGESREQDFLSDIFQCIKHGDLGAFADRMYSFNLLQEFDDLMLLVLGGGTLPQGLGSMIQFKVLPCCGRKICYDCEESHFPKKQVDEFLKKVKNDGDVHFLVVNESSLSTCPSCKRKFPKTGKQKLNVIEKHVSDGIPWAMRDLAFACGSGKHGTKKKAEAKKWLLKAVEANNVQAQYHLAE</sequence>
<dbReference type="PANTHER" id="PTHR13768:SF8">
    <property type="entry name" value="ALPHA-SOLUBLE NSF ATTACHMENT PROTEIN"/>
    <property type="match status" value="1"/>
</dbReference>
<keyword evidence="5" id="KW-1185">Reference proteome</keyword>
<name>B8BRG8_THAPS</name>
<dbReference type="KEGG" id="tps:THAPSDRAFT_1621"/>
<evidence type="ECO:0000313" key="4">
    <source>
        <dbReference type="EMBL" id="EED96540.1"/>
    </source>
</evidence>
<dbReference type="GO" id="GO:0019905">
    <property type="term" value="F:syntaxin binding"/>
    <property type="evidence" value="ECO:0000318"/>
    <property type="project" value="GO_Central"/>
</dbReference>
<dbReference type="GO" id="GO:0035494">
    <property type="term" value="P:SNARE complex disassembly"/>
    <property type="evidence" value="ECO:0000318"/>
    <property type="project" value="GO_Central"/>
</dbReference>
<reference evidence="4 5" key="1">
    <citation type="journal article" date="2004" name="Science">
        <title>The genome of the diatom Thalassiosira pseudonana: ecology, evolution, and metabolism.</title>
        <authorList>
            <person name="Armbrust E.V."/>
            <person name="Berges J.A."/>
            <person name="Bowler C."/>
            <person name="Green B.R."/>
            <person name="Martinez D."/>
            <person name="Putnam N.H."/>
            <person name="Zhou S."/>
            <person name="Allen A.E."/>
            <person name="Apt K.E."/>
            <person name="Bechner M."/>
            <person name="Brzezinski M.A."/>
            <person name="Chaal B.K."/>
            <person name="Chiovitti A."/>
            <person name="Davis A.K."/>
            <person name="Demarest M.S."/>
            <person name="Detter J.C."/>
            <person name="Glavina T."/>
            <person name="Goodstein D."/>
            <person name="Hadi M.Z."/>
            <person name="Hellsten U."/>
            <person name="Hildebrand M."/>
            <person name="Jenkins B.D."/>
            <person name="Jurka J."/>
            <person name="Kapitonov V.V."/>
            <person name="Kroger N."/>
            <person name="Lau W.W."/>
            <person name="Lane T.W."/>
            <person name="Larimer F.W."/>
            <person name="Lippmeier J.C."/>
            <person name="Lucas S."/>
            <person name="Medina M."/>
            <person name="Montsant A."/>
            <person name="Obornik M."/>
            <person name="Parker M.S."/>
            <person name="Palenik B."/>
            <person name="Pazour G.J."/>
            <person name="Richardson P.M."/>
            <person name="Rynearson T.A."/>
            <person name="Saito M.A."/>
            <person name="Schwartz D.C."/>
            <person name="Thamatrakoln K."/>
            <person name="Valentin K."/>
            <person name="Vardi A."/>
            <person name="Wilkerson F.P."/>
            <person name="Rokhsar D.S."/>
        </authorList>
    </citation>
    <scope>NUCLEOTIDE SEQUENCE [LARGE SCALE GENOMIC DNA]</scope>
    <source>
        <strain evidence="4 5">CCMP1335</strain>
    </source>
</reference>
<dbReference type="HOGENOM" id="CLU_636953_0_0_1"/>
<dbReference type="GO" id="GO:0005483">
    <property type="term" value="F:soluble NSF attachment protein activity"/>
    <property type="evidence" value="ECO:0000318"/>
    <property type="project" value="GO_Central"/>
</dbReference>
<dbReference type="AlphaFoldDB" id="B8BRG8"/>
<gene>
    <name evidence="4" type="ORF">THAPSDRAFT_1621</name>
</gene>
<dbReference type="RefSeq" id="XP_002286899.1">
    <property type="nucleotide sequence ID" value="XM_002286863.1"/>
</dbReference>
<evidence type="ECO:0000313" key="5">
    <source>
        <dbReference type="Proteomes" id="UP000001449"/>
    </source>
</evidence>
<dbReference type="GeneID" id="7445309"/>
<comment type="similarity">
    <text evidence="1">Belongs to the SNAP family.</text>
</comment>
<organism evidence="4 5">
    <name type="scientific">Thalassiosira pseudonana</name>
    <name type="common">Marine diatom</name>
    <name type="synonym">Cyclotella nana</name>
    <dbReference type="NCBI Taxonomy" id="35128"/>
    <lineage>
        <taxon>Eukaryota</taxon>
        <taxon>Sar</taxon>
        <taxon>Stramenopiles</taxon>
        <taxon>Ochrophyta</taxon>
        <taxon>Bacillariophyta</taxon>
        <taxon>Coscinodiscophyceae</taxon>
        <taxon>Thalassiosirophycidae</taxon>
        <taxon>Thalassiosirales</taxon>
        <taxon>Thalassiosiraceae</taxon>
        <taxon>Thalassiosira</taxon>
    </lineage>
</organism>
<dbReference type="PANTHER" id="PTHR13768">
    <property type="entry name" value="SOLUBLE NSF ATTACHMENT PROTEIN SNAP"/>
    <property type="match status" value="1"/>
</dbReference>
<accession>B8BRG8</accession>
<dbReference type="STRING" id="35128.B8BRG8"/>
<dbReference type="SUPFAM" id="SSF81901">
    <property type="entry name" value="HCP-like"/>
    <property type="match status" value="1"/>
</dbReference>